<protein>
    <submittedName>
        <fullName evidence="2">Uncharacterized protein</fullName>
    </submittedName>
</protein>
<keyword evidence="1" id="KW-1133">Transmembrane helix</keyword>
<dbReference type="AlphaFoldDB" id="A0A1S8AD48"/>
<organism evidence="2">
    <name type="scientific">Citrus limon</name>
    <name type="common">Lemon</name>
    <name type="synonym">Citrus medica var. limon</name>
    <dbReference type="NCBI Taxonomy" id="2708"/>
    <lineage>
        <taxon>Eukaryota</taxon>
        <taxon>Viridiplantae</taxon>
        <taxon>Streptophyta</taxon>
        <taxon>Embryophyta</taxon>
        <taxon>Tracheophyta</taxon>
        <taxon>Spermatophyta</taxon>
        <taxon>Magnoliopsida</taxon>
        <taxon>eudicotyledons</taxon>
        <taxon>Gunneridae</taxon>
        <taxon>Pentapetalae</taxon>
        <taxon>rosids</taxon>
        <taxon>malvids</taxon>
        <taxon>Sapindales</taxon>
        <taxon>Rutaceae</taxon>
        <taxon>Aurantioideae</taxon>
        <taxon>Citrus</taxon>
    </lineage>
</organism>
<reference evidence="2" key="1">
    <citation type="submission" date="2016-12" db="EMBL/GenBank/DDBJ databases">
        <title>Transcriptomic, proteomic, and metabolomic analysis of Citrus limon response to graft inoculation by Candidatus Liberibacter asiaticus.</title>
        <authorList>
            <person name="Ramsey J."/>
            <person name="Chin E."/>
            <person name="Chavez J."/>
            <person name="Saha S."/>
            <person name="Mischuk D."/>
            <person name="Mahoney J."/>
            <person name="Mohr J."/>
            <person name="Robison F."/>
            <person name="Godfrey K."/>
            <person name="Levesque C."/>
            <person name="Foster L."/>
            <person name="Xu Y."/>
            <person name="Strickler S."/>
            <person name="Fernandez-Pozo N."/>
            <person name="Polek M.L."/>
            <person name="Giovannoni J."/>
            <person name="Mueller L.A."/>
            <person name="Slupsky C."/>
            <person name="Bruce J."/>
            <person name="Cilia M."/>
        </authorList>
    </citation>
    <scope>NUCLEOTIDE SEQUENCE</scope>
</reference>
<evidence type="ECO:0000256" key="1">
    <source>
        <dbReference type="SAM" id="Phobius"/>
    </source>
</evidence>
<name>A0A1S8AD48_CITLI</name>
<feature type="transmembrane region" description="Helical" evidence="1">
    <location>
        <begin position="34"/>
        <end position="54"/>
    </location>
</feature>
<keyword evidence="1" id="KW-0472">Membrane</keyword>
<dbReference type="EMBL" id="GFAY01000386">
    <property type="protein sequence ID" value="JAV45264.1"/>
    <property type="molecule type" value="Transcribed_RNA"/>
</dbReference>
<sequence>MDIKERRKLGCELGYASPNAKDFLRKWYYWSRNFTFCAMIMSYICYVLPTLYWFPCLEFVIFVSIHILFTHNLFLHLALMLSRKIPRSVSSIKVKFCLL</sequence>
<proteinExistence type="predicted"/>
<keyword evidence="1" id="KW-0812">Transmembrane</keyword>
<accession>A0A1S8AD48</accession>
<evidence type="ECO:0000313" key="2">
    <source>
        <dbReference type="EMBL" id="JAV45264.1"/>
    </source>
</evidence>
<feature type="transmembrane region" description="Helical" evidence="1">
    <location>
        <begin position="60"/>
        <end position="81"/>
    </location>
</feature>